<proteinExistence type="predicted"/>
<dbReference type="AlphaFoldDB" id="A0A6I4TAB0"/>
<dbReference type="InterPro" id="IPR046249">
    <property type="entry name" value="DUF6282"/>
</dbReference>
<sequence length="357" mass="38938">MARFRMAGAARVSLALAAFGLSACQTAGARETAAAGYEDFAPYAQSSVMQPPVNEDENGWAAYRNMTTPPSPDRKLRDPIQNGAIDIHAHFGPDTYKRQWDAFEIARRAQEYGMRGLVLKSHWSETATLAELAHRYAAPEVEEFGGLVLNTTIGGINPMAVRAFAEIEGRRAKIVWMPTHDAQHEVTVLKQQRPFVRVSRDGELLPQVFDVLDLIKHYDLTLATGHVSPAEMLMIVAAAQERGIDRIIITHPGLGPMFTDPTAQQLQQAVAMGAYAEVVASELFSAAHRKATVAMMREIGPDHLILSTDSGLTGTPNHTDALAMSAQILREEGFTEAELDQMAKINPAIVLGLGQTE</sequence>
<accession>A0A6I4TAB0</accession>
<gene>
    <name evidence="2" type="ORF">GRI91_15205</name>
</gene>
<dbReference type="RefSeq" id="WP_237437942.1">
    <property type="nucleotide sequence ID" value="NZ_WTYT01000007.1"/>
</dbReference>
<dbReference type="PROSITE" id="PS51257">
    <property type="entry name" value="PROKAR_LIPOPROTEIN"/>
    <property type="match status" value="1"/>
</dbReference>
<comment type="caution">
    <text evidence="2">The sequence shown here is derived from an EMBL/GenBank/DDBJ whole genome shotgun (WGS) entry which is preliminary data.</text>
</comment>
<keyword evidence="3" id="KW-1185">Reference proteome</keyword>
<protein>
    <recommendedName>
        <fullName evidence="4">Amidohydrolase family protein</fullName>
    </recommendedName>
</protein>
<dbReference type="InterPro" id="IPR032466">
    <property type="entry name" value="Metal_Hydrolase"/>
</dbReference>
<dbReference type="EMBL" id="WTYT01000007">
    <property type="protein sequence ID" value="MXO67111.1"/>
    <property type="molecule type" value="Genomic_DNA"/>
</dbReference>
<evidence type="ECO:0000256" key="1">
    <source>
        <dbReference type="SAM" id="SignalP"/>
    </source>
</evidence>
<dbReference type="Pfam" id="PF19799">
    <property type="entry name" value="DUF6282"/>
    <property type="match status" value="1"/>
</dbReference>
<keyword evidence="1" id="KW-0732">Signal</keyword>
<dbReference type="SUPFAM" id="SSF51556">
    <property type="entry name" value="Metallo-dependent hydrolases"/>
    <property type="match status" value="1"/>
</dbReference>
<dbReference type="Gene3D" id="3.20.20.140">
    <property type="entry name" value="Metal-dependent hydrolases"/>
    <property type="match status" value="1"/>
</dbReference>
<organism evidence="2 3">
    <name type="scientific">Altericroceibacterium endophyticum</name>
    <dbReference type="NCBI Taxonomy" id="1808508"/>
    <lineage>
        <taxon>Bacteria</taxon>
        <taxon>Pseudomonadati</taxon>
        <taxon>Pseudomonadota</taxon>
        <taxon>Alphaproteobacteria</taxon>
        <taxon>Sphingomonadales</taxon>
        <taxon>Erythrobacteraceae</taxon>
        <taxon>Altericroceibacterium</taxon>
    </lineage>
</organism>
<evidence type="ECO:0000313" key="3">
    <source>
        <dbReference type="Proteomes" id="UP000438476"/>
    </source>
</evidence>
<dbReference type="Proteomes" id="UP000438476">
    <property type="component" value="Unassembled WGS sequence"/>
</dbReference>
<reference evidence="2 3" key="1">
    <citation type="submission" date="2019-12" db="EMBL/GenBank/DDBJ databases">
        <title>Genomic-based taxomic classification of the family Erythrobacteraceae.</title>
        <authorList>
            <person name="Xu L."/>
        </authorList>
    </citation>
    <scope>NUCLEOTIDE SEQUENCE [LARGE SCALE GENOMIC DNA]</scope>
    <source>
        <strain evidence="2 3">LMG 29518</strain>
    </source>
</reference>
<feature type="chain" id="PRO_5026055600" description="Amidohydrolase family protein" evidence="1">
    <location>
        <begin position="30"/>
        <end position="357"/>
    </location>
</feature>
<evidence type="ECO:0008006" key="4">
    <source>
        <dbReference type="Google" id="ProtNLM"/>
    </source>
</evidence>
<name>A0A6I4TAB0_9SPHN</name>
<feature type="signal peptide" evidence="1">
    <location>
        <begin position="1"/>
        <end position="29"/>
    </location>
</feature>
<evidence type="ECO:0000313" key="2">
    <source>
        <dbReference type="EMBL" id="MXO67111.1"/>
    </source>
</evidence>